<dbReference type="Proteomes" id="UP000243534">
    <property type="component" value="Unassembled WGS sequence"/>
</dbReference>
<evidence type="ECO:0000313" key="3">
    <source>
        <dbReference type="EMBL" id="OFC61335.1"/>
    </source>
</evidence>
<reference evidence="3 4" key="1">
    <citation type="submission" date="2016-07" db="EMBL/GenBank/DDBJ databases">
        <authorList>
            <person name="Yuval B."/>
        </authorList>
    </citation>
    <scope>NUCLEOTIDE SEQUENCE [LARGE SCALE GENOMIC DNA]</scope>
    <source>
        <strain evidence="3 4">IL</strain>
    </source>
</reference>
<dbReference type="RefSeq" id="WP_040118340.1">
    <property type="nucleotide sequence ID" value="NZ_MAYS01000415.1"/>
</dbReference>
<dbReference type="GeneID" id="57211217"/>
<dbReference type="Pfam" id="PF04956">
    <property type="entry name" value="TrbC"/>
    <property type="match status" value="1"/>
</dbReference>
<name>A0A1E7YY95_9GAMM</name>
<comment type="caution">
    <text evidence="3">The sequence shown here is derived from an EMBL/GenBank/DDBJ whole genome shotgun (WGS) entry which is preliminary data.</text>
</comment>
<feature type="signal peptide" evidence="2">
    <location>
        <begin position="1"/>
        <end position="29"/>
    </location>
</feature>
<feature type="transmembrane region" description="Helical" evidence="1">
    <location>
        <begin position="78"/>
        <end position="96"/>
    </location>
</feature>
<proteinExistence type="predicted"/>
<dbReference type="InterPro" id="IPR007039">
    <property type="entry name" value="TrbC/VirB2"/>
</dbReference>
<evidence type="ECO:0000256" key="2">
    <source>
        <dbReference type="SAM" id="SignalP"/>
    </source>
</evidence>
<evidence type="ECO:0000256" key="1">
    <source>
        <dbReference type="SAM" id="Phobius"/>
    </source>
</evidence>
<gene>
    <name evidence="3" type="ORF">BBW68_13005</name>
</gene>
<dbReference type="AlphaFoldDB" id="A0A1E7YY95"/>
<keyword evidence="1" id="KW-0472">Membrane</keyword>
<evidence type="ECO:0000313" key="4">
    <source>
        <dbReference type="Proteomes" id="UP000243534"/>
    </source>
</evidence>
<protein>
    <submittedName>
        <fullName evidence="3">TriB protein</fullName>
    </submittedName>
</protein>
<keyword evidence="1" id="KW-1133">Transmembrane helix</keyword>
<keyword evidence="2" id="KW-0732">Signal</keyword>
<feature type="chain" id="PRO_5009209223" evidence="2">
    <location>
        <begin position="30"/>
        <end position="97"/>
    </location>
</feature>
<accession>A0A1E7YY95</accession>
<organism evidence="3 4">
    <name type="scientific">Candidatus Erwinia dacicola</name>
    <dbReference type="NCBI Taxonomy" id="252393"/>
    <lineage>
        <taxon>Bacteria</taxon>
        <taxon>Pseudomonadati</taxon>
        <taxon>Pseudomonadota</taxon>
        <taxon>Gammaproteobacteria</taxon>
        <taxon>Enterobacterales</taxon>
        <taxon>Erwiniaceae</taxon>
        <taxon>Erwinia</taxon>
    </lineage>
</organism>
<sequence length="97" mass="9918">MKILRSIKNAPAYLAAVAASAAMSSPAFADGFAKAETLLEKISSGLTGLAIVTITIAVIWVGYKVLWDGKSLHDCKGIIIGGILIASGAEIGALLMS</sequence>
<dbReference type="EMBL" id="MAYS01000415">
    <property type="protein sequence ID" value="OFC61335.1"/>
    <property type="molecule type" value="Genomic_DNA"/>
</dbReference>
<keyword evidence="1" id="KW-0812">Transmembrane</keyword>
<feature type="transmembrane region" description="Helical" evidence="1">
    <location>
        <begin position="45"/>
        <end position="66"/>
    </location>
</feature>